<dbReference type="AlphaFoldDB" id="A0A5B7I4V7"/>
<accession>A0A5B7I4V7</accession>
<protein>
    <submittedName>
        <fullName evidence="1">Uncharacterized protein</fullName>
    </submittedName>
</protein>
<proteinExistence type="predicted"/>
<gene>
    <name evidence="1" type="ORF">E2C01_070913</name>
</gene>
<comment type="caution">
    <text evidence="1">The sequence shown here is derived from an EMBL/GenBank/DDBJ whole genome shotgun (WGS) entry which is preliminary data.</text>
</comment>
<sequence>MAHPDIPQPRASSYPPLPVRAALRWPLYTSLPLSLVHSQLIPFYVENVGSGKSSGYWESM</sequence>
<organism evidence="1 2">
    <name type="scientific">Portunus trituberculatus</name>
    <name type="common">Swimming crab</name>
    <name type="synonym">Neptunus trituberculatus</name>
    <dbReference type="NCBI Taxonomy" id="210409"/>
    <lineage>
        <taxon>Eukaryota</taxon>
        <taxon>Metazoa</taxon>
        <taxon>Ecdysozoa</taxon>
        <taxon>Arthropoda</taxon>
        <taxon>Crustacea</taxon>
        <taxon>Multicrustacea</taxon>
        <taxon>Malacostraca</taxon>
        <taxon>Eumalacostraca</taxon>
        <taxon>Eucarida</taxon>
        <taxon>Decapoda</taxon>
        <taxon>Pleocyemata</taxon>
        <taxon>Brachyura</taxon>
        <taxon>Eubrachyura</taxon>
        <taxon>Portunoidea</taxon>
        <taxon>Portunidae</taxon>
        <taxon>Portuninae</taxon>
        <taxon>Portunus</taxon>
    </lineage>
</organism>
<reference evidence="1 2" key="1">
    <citation type="submission" date="2019-05" db="EMBL/GenBank/DDBJ databases">
        <title>Another draft genome of Portunus trituberculatus and its Hox gene families provides insights of decapod evolution.</title>
        <authorList>
            <person name="Jeong J.-H."/>
            <person name="Song I."/>
            <person name="Kim S."/>
            <person name="Choi T."/>
            <person name="Kim D."/>
            <person name="Ryu S."/>
            <person name="Kim W."/>
        </authorList>
    </citation>
    <scope>NUCLEOTIDE SEQUENCE [LARGE SCALE GENOMIC DNA]</scope>
    <source>
        <tissue evidence="1">Muscle</tissue>
    </source>
</reference>
<name>A0A5B7I4V7_PORTR</name>
<evidence type="ECO:0000313" key="2">
    <source>
        <dbReference type="Proteomes" id="UP000324222"/>
    </source>
</evidence>
<keyword evidence="2" id="KW-1185">Reference proteome</keyword>
<dbReference type="Proteomes" id="UP000324222">
    <property type="component" value="Unassembled WGS sequence"/>
</dbReference>
<dbReference type="EMBL" id="VSRR010043524">
    <property type="protein sequence ID" value="MPC76497.1"/>
    <property type="molecule type" value="Genomic_DNA"/>
</dbReference>
<evidence type="ECO:0000313" key="1">
    <source>
        <dbReference type="EMBL" id="MPC76497.1"/>
    </source>
</evidence>